<dbReference type="PANTHER" id="PTHR45953">
    <property type="entry name" value="IDURONATE 2-SULFATASE"/>
    <property type="match status" value="1"/>
</dbReference>
<dbReference type="InterPro" id="IPR024607">
    <property type="entry name" value="Sulfatase_CS"/>
</dbReference>
<organism evidence="6 7">
    <name type="scientific">Nonomuraea maheshkhaliensis</name>
    <dbReference type="NCBI Taxonomy" id="419590"/>
    <lineage>
        <taxon>Bacteria</taxon>
        <taxon>Bacillati</taxon>
        <taxon>Actinomycetota</taxon>
        <taxon>Actinomycetes</taxon>
        <taxon>Streptosporangiales</taxon>
        <taxon>Streptosporangiaceae</taxon>
        <taxon>Nonomuraea</taxon>
    </lineage>
</organism>
<keyword evidence="3" id="KW-0378">Hydrolase</keyword>
<evidence type="ECO:0000313" key="6">
    <source>
        <dbReference type="EMBL" id="GAA1649466.1"/>
    </source>
</evidence>
<dbReference type="Gene3D" id="3.40.720.10">
    <property type="entry name" value="Alkaline Phosphatase, subunit A"/>
    <property type="match status" value="1"/>
</dbReference>
<dbReference type="InterPro" id="IPR000917">
    <property type="entry name" value="Sulfatase_N"/>
</dbReference>
<dbReference type="CDD" id="cd16150">
    <property type="entry name" value="sulfatase_like"/>
    <property type="match status" value="1"/>
</dbReference>
<evidence type="ECO:0000259" key="5">
    <source>
        <dbReference type="Pfam" id="PF00884"/>
    </source>
</evidence>
<comment type="caution">
    <text evidence="6">The sequence shown here is derived from an EMBL/GenBank/DDBJ whole genome shotgun (WGS) entry which is preliminary data.</text>
</comment>
<dbReference type="Proteomes" id="UP001500064">
    <property type="component" value="Unassembled WGS sequence"/>
</dbReference>
<proteinExistence type="inferred from homology"/>
<feature type="domain" description="Sulfatase N-terminal" evidence="5">
    <location>
        <begin position="5"/>
        <end position="349"/>
    </location>
</feature>
<dbReference type="SUPFAM" id="SSF53649">
    <property type="entry name" value="Alkaline phosphatase-like"/>
    <property type="match status" value="1"/>
</dbReference>
<dbReference type="RefSeq" id="WP_346108996.1">
    <property type="nucleotide sequence ID" value="NZ_BAAAMU010000041.1"/>
</dbReference>
<evidence type="ECO:0000256" key="2">
    <source>
        <dbReference type="ARBA" id="ARBA00022723"/>
    </source>
</evidence>
<evidence type="ECO:0000256" key="4">
    <source>
        <dbReference type="SAM" id="MobiDB-lite"/>
    </source>
</evidence>
<dbReference type="EMBL" id="BAAAMU010000041">
    <property type="protein sequence ID" value="GAA1649466.1"/>
    <property type="molecule type" value="Genomic_DNA"/>
</dbReference>
<sequence>MATPPDIVVIVADQLRADAVGAFGAKHARTPHLDALATDGMTFTNAFVQHPVCSPSRASFLTGWYPHTTGHRTLDGLLRPEEPNFLRTFRDQGYRVVWAGDRGDTFAPGATELSVDEHGFTRPPAGPRWGGAPYQRMRRRPEITGIGPDDPLWDRLFYGGEVLDDALDFDEAAVRTAESWLRTVPSQPWVLFVPLVAPHCPFEVPEPWFSLHNRAEQPPPVAAPDGDNPAYLAAIRDRHGLARATPEVWQEVAAVYHGMVSRLDDHVGRIRAAVAAAGTTDNTVIAFFADHGEYLGDFGVVEKWPSAMHACITRDPLILSGGPVPSGRTSDALVELIDVIPTLLDLAGISATHSHYGRSLRHLFDTPDAEHRTYAFTEGGFLVEEEPRMERGPFPYDLKGELQHENPTLVGKAFAVRDRDWTYVWRLYEPPELYNRHADPDETDNLCGRPDHAAVEERMRTAILSWLAATTDVLPMDRDPRRPTVDLPTPGLAAPA</sequence>
<name>A0ABP4RH37_9ACTN</name>
<evidence type="ECO:0000256" key="1">
    <source>
        <dbReference type="ARBA" id="ARBA00008779"/>
    </source>
</evidence>
<dbReference type="Pfam" id="PF00884">
    <property type="entry name" value="Sulfatase"/>
    <property type="match status" value="1"/>
</dbReference>
<keyword evidence="7" id="KW-1185">Reference proteome</keyword>
<dbReference type="PROSITE" id="PS00523">
    <property type="entry name" value="SULFATASE_1"/>
    <property type="match status" value="1"/>
</dbReference>
<reference evidence="7" key="1">
    <citation type="journal article" date="2019" name="Int. J. Syst. Evol. Microbiol.">
        <title>The Global Catalogue of Microorganisms (GCM) 10K type strain sequencing project: providing services to taxonomists for standard genome sequencing and annotation.</title>
        <authorList>
            <consortium name="The Broad Institute Genomics Platform"/>
            <consortium name="The Broad Institute Genome Sequencing Center for Infectious Disease"/>
            <person name="Wu L."/>
            <person name="Ma J."/>
        </authorList>
    </citation>
    <scope>NUCLEOTIDE SEQUENCE [LARGE SCALE GENOMIC DNA]</scope>
    <source>
        <strain evidence="7">JCM 13929</strain>
    </source>
</reference>
<feature type="region of interest" description="Disordered" evidence="4">
    <location>
        <begin position="115"/>
        <end position="134"/>
    </location>
</feature>
<evidence type="ECO:0000313" key="7">
    <source>
        <dbReference type="Proteomes" id="UP001500064"/>
    </source>
</evidence>
<keyword evidence="2" id="KW-0479">Metal-binding</keyword>
<feature type="region of interest" description="Disordered" evidence="4">
    <location>
        <begin position="475"/>
        <end position="496"/>
    </location>
</feature>
<dbReference type="PANTHER" id="PTHR45953:SF1">
    <property type="entry name" value="IDURONATE 2-SULFATASE"/>
    <property type="match status" value="1"/>
</dbReference>
<accession>A0ABP4RH37</accession>
<dbReference type="InterPro" id="IPR017850">
    <property type="entry name" value="Alkaline_phosphatase_core_sf"/>
</dbReference>
<gene>
    <name evidence="6" type="ORF">GCM10009733_053170</name>
</gene>
<protein>
    <submittedName>
        <fullName evidence="6">Sulfatase-like hydrolase/transferase</fullName>
    </submittedName>
</protein>
<evidence type="ECO:0000256" key="3">
    <source>
        <dbReference type="ARBA" id="ARBA00022801"/>
    </source>
</evidence>
<feature type="compositionally biased region" description="Basic and acidic residues" evidence="4">
    <location>
        <begin position="475"/>
        <end position="484"/>
    </location>
</feature>
<comment type="similarity">
    <text evidence="1">Belongs to the sulfatase family.</text>
</comment>